<feature type="signal peptide" evidence="1">
    <location>
        <begin position="1"/>
        <end position="19"/>
    </location>
</feature>
<keyword evidence="3" id="KW-1185">Reference proteome</keyword>
<dbReference type="RefSeq" id="WP_306389710.1">
    <property type="nucleotide sequence ID" value="NZ_JAVCAP010000019.1"/>
</dbReference>
<dbReference type="Proteomes" id="UP001225906">
    <property type="component" value="Unassembled WGS sequence"/>
</dbReference>
<feature type="chain" id="PRO_5046942607" description="Transporter" evidence="1">
    <location>
        <begin position="20"/>
        <end position="228"/>
    </location>
</feature>
<keyword evidence="1" id="KW-0732">Signal</keyword>
<name>A0ABT9JV30_9PROT</name>
<accession>A0ABT9JV30</accession>
<evidence type="ECO:0000313" key="3">
    <source>
        <dbReference type="Proteomes" id="UP001225906"/>
    </source>
</evidence>
<evidence type="ECO:0000256" key="1">
    <source>
        <dbReference type="SAM" id="SignalP"/>
    </source>
</evidence>
<proteinExistence type="predicted"/>
<comment type="caution">
    <text evidence="2">The sequence shown here is derived from an EMBL/GenBank/DDBJ whole genome shotgun (WGS) entry which is preliminary data.</text>
</comment>
<evidence type="ECO:0008006" key="4">
    <source>
        <dbReference type="Google" id="ProtNLM"/>
    </source>
</evidence>
<organism evidence="2 3">
    <name type="scientific">Methylophilus aquaticus</name>
    <dbReference type="NCBI Taxonomy" id="1971610"/>
    <lineage>
        <taxon>Bacteria</taxon>
        <taxon>Pseudomonadati</taxon>
        <taxon>Pseudomonadota</taxon>
        <taxon>Betaproteobacteria</taxon>
        <taxon>Nitrosomonadales</taxon>
        <taxon>Methylophilaceae</taxon>
        <taxon>Methylophilus</taxon>
    </lineage>
</organism>
<sequence length="228" mass="25838">MTRLTWALFFVLIPAVSQAARPLVTDDARLTNAHACQLETWTRQYEGGQEFWALPACNFGENFEVTLGGGRYEDRADNYHTEDWVAQFKTLFKPLESNGWGWGLAVGRVMHPDIQPGPNQLGNTYFYIPVSWSMLQDDVVIHLNLGMLRDRQQSQNKATLGVGSEFQMGQRLRGIAEIFGDHTQAPFYQLGVRYSIIPNLFQVDGTIGQQVNGQSQDQWLSIGLRWTP</sequence>
<dbReference type="EMBL" id="JAVCAP010000019">
    <property type="protein sequence ID" value="MDP8567986.1"/>
    <property type="molecule type" value="Genomic_DNA"/>
</dbReference>
<protein>
    <recommendedName>
        <fullName evidence="4">Transporter</fullName>
    </recommendedName>
</protein>
<reference evidence="3" key="1">
    <citation type="journal article" date="2019" name="Int. J. Syst. Evol. Microbiol.">
        <title>The Global Catalogue of Microorganisms (GCM) 10K type strain sequencing project: providing services to taxonomists for standard genome sequencing and annotation.</title>
        <authorList>
            <consortium name="The Broad Institute Genomics Platform"/>
            <consortium name="The Broad Institute Genome Sequencing Center for Infectious Disease"/>
            <person name="Wu L."/>
            <person name="Ma J."/>
        </authorList>
    </citation>
    <scope>NUCLEOTIDE SEQUENCE [LARGE SCALE GENOMIC DNA]</scope>
    <source>
        <strain evidence="3">VKM B-3159</strain>
    </source>
</reference>
<evidence type="ECO:0000313" key="2">
    <source>
        <dbReference type="EMBL" id="MDP8567986.1"/>
    </source>
</evidence>
<gene>
    <name evidence="2" type="ORF">Q9291_09015</name>
</gene>